<evidence type="ECO:0000259" key="1">
    <source>
        <dbReference type="Pfam" id="PF13936"/>
    </source>
</evidence>
<dbReference type="GO" id="GO:0032196">
    <property type="term" value="P:transposition"/>
    <property type="evidence" value="ECO:0007669"/>
    <property type="project" value="TreeGrafter"/>
</dbReference>
<name>A0A518CNA9_9PLAN</name>
<dbReference type="InterPro" id="IPR051917">
    <property type="entry name" value="Transposase-Integrase"/>
</dbReference>
<evidence type="ECO:0000313" key="2">
    <source>
        <dbReference type="EMBL" id="QDU80715.1"/>
    </source>
</evidence>
<dbReference type="AlphaFoldDB" id="A0A518CNA9"/>
<dbReference type="GO" id="GO:0005829">
    <property type="term" value="C:cytosol"/>
    <property type="evidence" value="ECO:0007669"/>
    <property type="project" value="TreeGrafter"/>
</dbReference>
<organism evidence="2 3">
    <name type="scientific">Polystyrenella longa</name>
    <dbReference type="NCBI Taxonomy" id="2528007"/>
    <lineage>
        <taxon>Bacteria</taxon>
        <taxon>Pseudomonadati</taxon>
        <taxon>Planctomycetota</taxon>
        <taxon>Planctomycetia</taxon>
        <taxon>Planctomycetales</taxon>
        <taxon>Planctomycetaceae</taxon>
        <taxon>Polystyrenella</taxon>
    </lineage>
</organism>
<dbReference type="PANTHER" id="PTHR10948:SF23">
    <property type="entry name" value="TRANSPOSASE INSI FOR INSERTION SEQUENCE ELEMENT IS30A-RELATED"/>
    <property type="match status" value="1"/>
</dbReference>
<protein>
    <recommendedName>
        <fullName evidence="1">Transposase IS30-like HTH domain-containing protein</fullName>
    </recommendedName>
</protein>
<reference evidence="2 3" key="1">
    <citation type="submission" date="2019-02" db="EMBL/GenBank/DDBJ databases">
        <title>Deep-cultivation of Planctomycetes and their phenomic and genomic characterization uncovers novel biology.</title>
        <authorList>
            <person name="Wiegand S."/>
            <person name="Jogler M."/>
            <person name="Boedeker C."/>
            <person name="Pinto D."/>
            <person name="Vollmers J."/>
            <person name="Rivas-Marin E."/>
            <person name="Kohn T."/>
            <person name="Peeters S.H."/>
            <person name="Heuer A."/>
            <person name="Rast P."/>
            <person name="Oberbeckmann S."/>
            <person name="Bunk B."/>
            <person name="Jeske O."/>
            <person name="Meyerdierks A."/>
            <person name="Storesund J.E."/>
            <person name="Kallscheuer N."/>
            <person name="Luecker S."/>
            <person name="Lage O.M."/>
            <person name="Pohl T."/>
            <person name="Merkel B.J."/>
            <person name="Hornburger P."/>
            <person name="Mueller R.-W."/>
            <person name="Bruemmer F."/>
            <person name="Labrenz M."/>
            <person name="Spormann A.M."/>
            <person name="Op den Camp H."/>
            <person name="Overmann J."/>
            <person name="Amann R."/>
            <person name="Jetten M.S.M."/>
            <person name="Mascher T."/>
            <person name="Medema M.H."/>
            <person name="Devos D.P."/>
            <person name="Kaster A.-K."/>
            <person name="Ovreas L."/>
            <person name="Rohde M."/>
            <person name="Galperin M.Y."/>
            <person name="Jogler C."/>
        </authorList>
    </citation>
    <scope>NUCLEOTIDE SEQUENCE [LARGE SCALE GENOMIC DNA]</scope>
    <source>
        <strain evidence="2 3">Pla110</strain>
    </source>
</reference>
<dbReference type="InterPro" id="IPR025246">
    <property type="entry name" value="IS30-like_HTH"/>
</dbReference>
<dbReference type="RefSeq" id="WP_144995965.1">
    <property type="nucleotide sequence ID" value="NZ_CP036281.1"/>
</dbReference>
<dbReference type="PANTHER" id="PTHR10948">
    <property type="entry name" value="TRANSPOSASE"/>
    <property type="match status" value="1"/>
</dbReference>
<dbReference type="SUPFAM" id="SSF46689">
    <property type="entry name" value="Homeodomain-like"/>
    <property type="match status" value="1"/>
</dbReference>
<gene>
    <name evidence="2" type="ORF">Pla110_24480</name>
</gene>
<dbReference type="Pfam" id="PF13936">
    <property type="entry name" value="HTH_38"/>
    <property type="match status" value="1"/>
</dbReference>
<evidence type="ECO:0000313" key="3">
    <source>
        <dbReference type="Proteomes" id="UP000317178"/>
    </source>
</evidence>
<dbReference type="Gene3D" id="1.10.10.60">
    <property type="entry name" value="Homeodomain-like"/>
    <property type="match status" value="1"/>
</dbReference>
<dbReference type="KEGG" id="plon:Pla110_24480"/>
<sequence>MEPRNHTHLSLEERRQIHQLLSRKMPVVAIAQELGRHRSTIFREVQRNS</sequence>
<feature type="domain" description="Transposase IS30-like HTH" evidence="1">
    <location>
        <begin position="6"/>
        <end position="48"/>
    </location>
</feature>
<dbReference type="OrthoDB" id="1453835at2"/>
<accession>A0A518CNA9</accession>
<dbReference type="InterPro" id="IPR009057">
    <property type="entry name" value="Homeodomain-like_sf"/>
</dbReference>
<proteinExistence type="predicted"/>
<dbReference type="EMBL" id="CP036281">
    <property type="protein sequence ID" value="QDU80715.1"/>
    <property type="molecule type" value="Genomic_DNA"/>
</dbReference>
<dbReference type="GO" id="GO:0004803">
    <property type="term" value="F:transposase activity"/>
    <property type="evidence" value="ECO:0007669"/>
    <property type="project" value="TreeGrafter"/>
</dbReference>
<dbReference type="Proteomes" id="UP000317178">
    <property type="component" value="Chromosome"/>
</dbReference>
<keyword evidence="3" id="KW-1185">Reference proteome</keyword>